<dbReference type="InterPro" id="IPR045286">
    <property type="entry name" value="FBS1-like"/>
</dbReference>
<dbReference type="Gramene" id="Psat07G0283500-T1">
    <property type="protein sequence ID" value="KAI5386453.1"/>
    <property type="gene ID" value="KIW84_072835"/>
</dbReference>
<gene>
    <name evidence="1" type="ORF">KIW84_072835</name>
</gene>
<comment type="caution">
    <text evidence="1">The sequence shown here is derived from an EMBL/GenBank/DDBJ whole genome shotgun (WGS) entry which is preliminary data.</text>
</comment>
<dbReference type="PANTHER" id="PTHR34049:SF1">
    <property type="entry name" value="F-BOX PROTEIN SKIP27"/>
    <property type="match status" value="1"/>
</dbReference>
<dbReference type="Proteomes" id="UP001058974">
    <property type="component" value="Chromosome 7"/>
</dbReference>
<keyword evidence="2" id="KW-1185">Reference proteome</keyword>
<evidence type="ECO:0000313" key="2">
    <source>
        <dbReference type="Proteomes" id="UP001058974"/>
    </source>
</evidence>
<proteinExistence type="predicted"/>
<dbReference type="EMBL" id="JAMSHJ010000007">
    <property type="protein sequence ID" value="KAI5386453.1"/>
    <property type="molecule type" value="Genomic_DNA"/>
</dbReference>
<dbReference type="AlphaFoldDB" id="A0A9D4ZXU9"/>
<name>A0A9D4ZXU9_PEA</name>
<reference evidence="1 2" key="1">
    <citation type="journal article" date="2022" name="Nat. Genet.">
        <title>Improved pea reference genome and pan-genome highlight genomic features and evolutionary characteristics.</title>
        <authorList>
            <person name="Yang T."/>
            <person name="Liu R."/>
            <person name="Luo Y."/>
            <person name="Hu S."/>
            <person name="Wang D."/>
            <person name="Wang C."/>
            <person name="Pandey M.K."/>
            <person name="Ge S."/>
            <person name="Xu Q."/>
            <person name="Li N."/>
            <person name="Li G."/>
            <person name="Huang Y."/>
            <person name="Saxena R.K."/>
            <person name="Ji Y."/>
            <person name="Li M."/>
            <person name="Yan X."/>
            <person name="He Y."/>
            <person name="Liu Y."/>
            <person name="Wang X."/>
            <person name="Xiang C."/>
            <person name="Varshney R.K."/>
            <person name="Ding H."/>
            <person name="Gao S."/>
            <person name="Zong X."/>
        </authorList>
    </citation>
    <scope>NUCLEOTIDE SEQUENCE [LARGE SCALE GENOMIC DNA]</scope>
    <source>
        <strain evidence="1 2">cv. Zhongwan 6</strain>
    </source>
</reference>
<sequence>MGLGFDSYSYCLALGRKRVVVSNIHEGSSSPSSGEEDESIPVRSPLKRMCSGKFNSVSEKSRLESLPQDVLIRVLCGVDHDDLDQVFDVSTTIREASEIAKQMHFEFSTPKKNTVAAVRSPFHNENGCDEIEAPNAPLMLKKSKSRLSTSKLAGISVTLFP</sequence>
<organism evidence="1 2">
    <name type="scientific">Pisum sativum</name>
    <name type="common">Garden pea</name>
    <name type="synonym">Lathyrus oleraceus</name>
    <dbReference type="NCBI Taxonomy" id="3888"/>
    <lineage>
        <taxon>Eukaryota</taxon>
        <taxon>Viridiplantae</taxon>
        <taxon>Streptophyta</taxon>
        <taxon>Embryophyta</taxon>
        <taxon>Tracheophyta</taxon>
        <taxon>Spermatophyta</taxon>
        <taxon>Magnoliopsida</taxon>
        <taxon>eudicotyledons</taxon>
        <taxon>Gunneridae</taxon>
        <taxon>Pentapetalae</taxon>
        <taxon>rosids</taxon>
        <taxon>fabids</taxon>
        <taxon>Fabales</taxon>
        <taxon>Fabaceae</taxon>
        <taxon>Papilionoideae</taxon>
        <taxon>50 kb inversion clade</taxon>
        <taxon>NPAAA clade</taxon>
        <taxon>Hologalegina</taxon>
        <taxon>IRL clade</taxon>
        <taxon>Fabeae</taxon>
        <taxon>Lathyrus</taxon>
    </lineage>
</organism>
<accession>A0A9D4ZXU9</accession>
<dbReference type="PANTHER" id="PTHR34049">
    <property type="entry name" value="F-BOX PROTEIN SKIP27"/>
    <property type="match status" value="1"/>
</dbReference>
<protein>
    <recommendedName>
        <fullName evidence="3">F-box domain-containing protein</fullName>
    </recommendedName>
</protein>
<dbReference type="OrthoDB" id="786450at2759"/>
<dbReference type="Gramene" id="PSAT_LOCUS31730_t1">
    <property type="protein sequence ID" value="CAL5213441.1"/>
    <property type="gene ID" value="PSAT_LOCUS31730"/>
</dbReference>
<evidence type="ECO:0000313" key="1">
    <source>
        <dbReference type="EMBL" id="KAI5386453.1"/>
    </source>
</evidence>
<evidence type="ECO:0008006" key="3">
    <source>
        <dbReference type="Google" id="ProtNLM"/>
    </source>
</evidence>